<protein>
    <submittedName>
        <fullName evidence="1">8-amino-7-oxononanoate synthase</fullName>
    </submittedName>
</protein>
<sequence length="106" mass="12417">MVRENRKEGDEDYDIYYPIDDALEGKPFDEEIQQFWDSIELPKTHAELQLKLREMNQDTIKIQQTGPSVVANRKPAAKSSKLNIRLTNKHKSEDLRKILNIQYDDG</sequence>
<accession>A0A0A9XG35</accession>
<reference evidence="2" key="3">
    <citation type="journal article" date="2016" name="Gigascience">
        <title>De novo construction of an expanded transcriptome assembly for the western tarnished plant bug, Lygus hesperus.</title>
        <authorList>
            <person name="Tassone E.E."/>
            <person name="Geib S.M."/>
            <person name="Hall B."/>
            <person name="Fabrick J.A."/>
            <person name="Brent C.S."/>
            <person name="Hull J.J."/>
        </authorList>
    </citation>
    <scope>NUCLEOTIDE SEQUENCE</scope>
</reference>
<proteinExistence type="predicted"/>
<gene>
    <name evidence="1" type="primary">bioF_8</name>
    <name evidence="1" type="ORF">CM83_18871</name>
    <name evidence="2" type="ORF">g.7414</name>
</gene>
<dbReference type="AlphaFoldDB" id="A0A0A9XG35"/>
<dbReference type="EMBL" id="GDHC01014211">
    <property type="protein sequence ID" value="JAQ04418.1"/>
    <property type="molecule type" value="Transcribed_RNA"/>
</dbReference>
<dbReference type="EMBL" id="GBHO01023927">
    <property type="protein sequence ID" value="JAG19677.1"/>
    <property type="molecule type" value="Transcribed_RNA"/>
</dbReference>
<reference evidence="1" key="1">
    <citation type="journal article" date="2014" name="PLoS ONE">
        <title>Transcriptome-Based Identification of ABC Transporters in the Western Tarnished Plant Bug Lygus hesperus.</title>
        <authorList>
            <person name="Hull J.J."/>
            <person name="Chaney K."/>
            <person name="Geib S.M."/>
            <person name="Fabrick J.A."/>
            <person name="Brent C.S."/>
            <person name="Walsh D."/>
            <person name="Lavine L.C."/>
        </authorList>
    </citation>
    <scope>NUCLEOTIDE SEQUENCE</scope>
</reference>
<name>A0A0A9XG35_LYGHE</name>
<evidence type="ECO:0000313" key="2">
    <source>
        <dbReference type="EMBL" id="JAQ04418.1"/>
    </source>
</evidence>
<reference evidence="1" key="2">
    <citation type="submission" date="2014-07" db="EMBL/GenBank/DDBJ databases">
        <authorList>
            <person name="Hull J."/>
        </authorList>
    </citation>
    <scope>NUCLEOTIDE SEQUENCE</scope>
</reference>
<organism evidence="1">
    <name type="scientific">Lygus hesperus</name>
    <name type="common">Western plant bug</name>
    <dbReference type="NCBI Taxonomy" id="30085"/>
    <lineage>
        <taxon>Eukaryota</taxon>
        <taxon>Metazoa</taxon>
        <taxon>Ecdysozoa</taxon>
        <taxon>Arthropoda</taxon>
        <taxon>Hexapoda</taxon>
        <taxon>Insecta</taxon>
        <taxon>Pterygota</taxon>
        <taxon>Neoptera</taxon>
        <taxon>Paraneoptera</taxon>
        <taxon>Hemiptera</taxon>
        <taxon>Heteroptera</taxon>
        <taxon>Panheteroptera</taxon>
        <taxon>Cimicomorpha</taxon>
        <taxon>Miridae</taxon>
        <taxon>Mirini</taxon>
        <taxon>Lygus</taxon>
    </lineage>
</organism>
<evidence type="ECO:0000313" key="1">
    <source>
        <dbReference type="EMBL" id="JAG19677.1"/>
    </source>
</evidence>